<keyword evidence="2" id="KW-0472">Membrane</keyword>
<accession>A0A1J5R8D9</accession>
<proteinExistence type="predicted"/>
<protein>
    <submittedName>
        <fullName evidence="3">Uncharacterized protein</fullName>
    </submittedName>
</protein>
<keyword evidence="2" id="KW-1133">Transmembrane helix</keyword>
<sequence length="53" mass="5839">MVISGWLILAGVLLLYVALGLWAVSQIFPAHNSNPSRSQHAREPDPQQEDSQP</sequence>
<gene>
    <name evidence="3" type="ORF">GALL_337560</name>
</gene>
<name>A0A1J5R8D9_9ZZZZ</name>
<organism evidence="3">
    <name type="scientific">mine drainage metagenome</name>
    <dbReference type="NCBI Taxonomy" id="410659"/>
    <lineage>
        <taxon>unclassified sequences</taxon>
        <taxon>metagenomes</taxon>
        <taxon>ecological metagenomes</taxon>
    </lineage>
</organism>
<evidence type="ECO:0000313" key="3">
    <source>
        <dbReference type="EMBL" id="OIQ84413.1"/>
    </source>
</evidence>
<dbReference type="EMBL" id="MLJW01000619">
    <property type="protein sequence ID" value="OIQ84413.1"/>
    <property type="molecule type" value="Genomic_DNA"/>
</dbReference>
<evidence type="ECO:0000256" key="2">
    <source>
        <dbReference type="SAM" id="Phobius"/>
    </source>
</evidence>
<keyword evidence="2" id="KW-0812">Transmembrane</keyword>
<dbReference type="AlphaFoldDB" id="A0A1J5R8D9"/>
<evidence type="ECO:0000256" key="1">
    <source>
        <dbReference type="SAM" id="MobiDB-lite"/>
    </source>
</evidence>
<feature type="transmembrane region" description="Helical" evidence="2">
    <location>
        <begin position="6"/>
        <end position="28"/>
    </location>
</feature>
<feature type="region of interest" description="Disordered" evidence="1">
    <location>
        <begin position="33"/>
        <end position="53"/>
    </location>
</feature>
<comment type="caution">
    <text evidence="3">The sequence shown here is derived from an EMBL/GenBank/DDBJ whole genome shotgun (WGS) entry which is preliminary data.</text>
</comment>
<reference evidence="3" key="1">
    <citation type="submission" date="2016-10" db="EMBL/GenBank/DDBJ databases">
        <title>Sequence of Gallionella enrichment culture.</title>
        <authorList>
            <person name="Poehlein A."/>
            <person name="Muehling M."/>
            <person name="Daniel R."/>
        </authorList>
    </citation>
    <scope>NUCLEOTIDE SEQUENCE</scope>
</reference>